<dbReference type="PROSITE" id="PS51274">
    <property type="entry name" value="GATASE_COBBQ"/>
    <property type="match status" value="1"/>
</dbReference>
<dbReference type="InterPro" id="IPR029062">
    <property type="entry name" value="Class_I_gatase-like"/>
</dbReference>
<evidence type="ECO:0000256" key="11">
    <source>
        <dbReference type="ARBA" id="ARBA00049534"/>
    </source>
</evidence>
<dbReference type="SUPFAM" id="SSF52317">
    <property type="entry name" value="Class I glutamine amidotransferase-like"/>
    <property type="match status" value="1"/>
</dbReference>
<dbReference type="HAMAP" id="MF_00278">
    <property type="entry name" value="HisH"/>
    <property type="match status" value="1"/>
</dbReference>
<name>A0A1N6X6P9_9GAMM</name>
<keyword evidence="5 12" id="KW-0028">Amino-acid biosynthesis</keyword>
<comment type="catalytic activity">
    <reaction evidence="10 12">
        <text>5-[(5-phospho-1-deoxy-D-ribulos-1-ylimino)methylamino]-1-(5-phospho-beta-D-ribosyl)imidazole-4-carboxamide + L-glutamine = D-erythro-1-(imidazol-4-yl)glycerol 3-phosphate + 5-amino-1-(5-phospho-beta-D-ribosyl)imidazole-4-carboxamide + L-glutamate + H(+)</text>
        <dbReference type="Rhea" id="RHEA:24793"/>
        <dbReference type="ChEBI" id="CHEBI:15378"/>
        <dbReference type="ChEBI" id="CHEBI:29985"/>
        <dbReference type="ChEBI" id="CHEBI:58278"/>
        <dbReference type="ChEBI" id="CHEBI:58359"/>
        <dbReference type="ChEBI" id="CHEBI:58475"/>
        <dbReference type="ChEBI" id="CHEBI:58525"/>
        <dbReference type="EC" id="4.3.2.10"/>
    </reaction>
</comment>
<gene>
    <name evidence="12" type="primary">hisH</name>
    <name evidence="15" type="ORF">SAMN05421546_2150</name>
</gene>
<keyword evidence="16" id="KW-1185">Reference proteome</keyword>
<dbReference type="STRING" id="1604334.SAMN05421546_2150"/>
<keyword evidence="4 12" id="KW-0963">Cytoplasm</keyword>
<dbReference type="InterPro" id="IPR017926">
    <property type="entry name" value="GATASE"/>
</dbReference>
<dbReference type="NCBIfam" id="TIGR01855">
    <property type="entry name" value="IMP_synth_hisH"/>
    <property type="match status" value="1"/>
</dbReference>
<evidence type="ECO:0000256" key="3">
    <source>
        <dbReference type="ARBA" id="ARBA00011152"/>
    </source>
</evidence>
<evidence type="ECO:0000256" key="1">
    <source>
        <dbReference type="ARBA" id="ARBA00004496"/>
    </source>
</evidence>
<accession>A0A1N6X6P9</accession>
<organism evidence="15 16">
    <name type="scientific">Solilutibacter tolerans</name>
    <dbReference type="NCBI Taxonomy" id="1604334"/>
    <lineage>
        <taxon>Bacteria</taxon>
        <taxon>Pseudomonadati</taxon>
        <taxon>Pseudomonadota</taxon>
        <taxon>Gammaproteobacteria</taxon>
        <taxon>Lysobacterales</taxon>
        <taxon>Lysobacteraceae</taxon>
        <taxon>Solilutibacter</taxon>
    </lineage>
</organism>
<comment type="subcellular location">
    <subcellularLocation>
        <location evidence="1 12">Cytoplasm</location>
    </subcellularLocation>
</comment>
<sequence>MDIALIDAGGANFGSVIHALDRLGHSPRRVRDADALGDPDRIILPGVGEAAGAMRLLRERGLVDALRDATAPTMGICLGMQLLFEHSEEGDVECLGLMSGRVRKLQPGQGIRVPHMGWNVLNTMADSPLLSGVEAGAQAYFVHSYAVPVNSTCIARTTHGSDFAAIVQQDHRCGAQFHPEKSSKVGERVLGNFLRWAP</sequence>
<keyword evidence="7 12" id="KW-0315">Glutamine amidotransferase</keyword>
<evidence type="ECO:0000256" key="5">
    <source>
        <dbReference type="ARBA" id="ARBA00022605"/>
    </source>
</evidence>
<evidence type="ECO:0000256" key="7">
    <source>
        <dbReference type="ARBA" id="ARBA00022962"/>
    </source>
</evidence>
<evidence type="ECO:0000256" key="2">
    <source>
        <dbReference type="ARBA" id="ARBA00005091"/>
    </source>
</evidence>
<evidence type="ECO:0000256" key="8">
    <source>
        <dbReference type="ARBA" id="ARBA00023102"/>
    </source>
</evidence>
<comment type="catalytic activity">
    <reaction evidence="11 12">
        <text>L-glutamine + H2O = L-glutamate + NH4(+)</text>
        <dbReference type="Rhea" id="RHEA:15889"/>
        <dbReference type="ChEBI" id="CHEBI:15377"/>
        <dbReference type="ChEBI" id="CHEBI:28938"/>
        <dbReference type="ChEBI" id="CHEBI:29985"/>
        <dbReference type="ChEBI" id="CHEBI:58359"/>
        <dbReference type="EC" id="3.5.1.2"/>
    </reaction>
</comment>
<keyword evidence="9 12" id="KW-0456">Lyase</keyword>
<feature type="domain" description="Glutamine amidotransferase" evidence="14">
    <location>
        <begin position="5"/>
        <end position="193"/>
    </location>
</feature>
<evidence type="ECO:0000259" key="14">
    <source>
        <dbReference type="Pfam" id="PF00117"/>
    </source>
</evidence>
<evidence type="ECO:0000313" key="16">
    <source>
        <dbReference type="Proteomes" id="UP000241788"/>
    </source>
</evidence>
<feature type="active site" evidence="12 13">
    <location>
        <position position="178"/>
    </location>
</feature>
<dbReference type="GO" id="GO:0004359">
    <property type="term" value="F:glutaminase activity"/>
    <property type="evidence" value="ECO:0007669"/>
    <property type="project" value="UniProtKB-EC"/>
</dbReference>
<reference evidence="16" key="1">
    <citation type="submission" date="2017-01" db="EMBL/GenBank/DDBJ databases">
        <authorList>
            <person name="Varghese N."/>
            <person name="Submissions S."/>
        </authorList>
    </citation>
    <scope>NUCLEOTIDE SEQUENCE [LARGE SCALE GENOMIC DNA]</scope>
    <source>
        <strain evidence="16">UM1</strain>
    </source>
</reference>
<feature type="active site" evidence="12 13">
    <location>
        <position position="180"/>
    </location>
</feature>
<dbReference type="EMBL" id="FTLW01000005">
    <property type="protein sequence ID" value="SIQ97993.1"/>
    <property type="molecule type" value="Genomic_DNA"/>
</dbReference>
<dbReference type="EC" id="3.5.1.2" evidence="12"/>
<evidence type="ECO:0000256" key="12">
    <source>
        <dbReference type="HAMAP-Rule" id="MF_00278"/>
    </source>
</evidence>
<keyword evidence="6 12" id="KW-0378">Hydrolase</keyword>
<evidence type="ECO:0000313" key="15">
    <source>
        <dbReference type="EMBL" id="SIQ97993.1"/>
    </source>
</evidence>
<evidence type="ECO:0000256" key="10">
    <source>
        <dbReference type="ARBA" id="ARBA00047838"/>
    </source>
</evidence>
<dbReference type="FunFam" id="3.40.50.880:FF:000009">
    <property type="entry name" value="Imidazole glycerol phosphate synthase subunit HisH"/>
    <property type="match status" value="1"/>
</dbReference>
<dbReference type="InterPro" id="IPR010139">
    <property type="entry name" value="Imidazole-glycPsynth_HisH"/>
</dbReference>
<dbReference type="Proteomes" id="UP000241788">
    <property type="component" value="Unassembled WGS sequence"/>
</dbReference>
<evidence type="ECO:0000256" key="9">
    <source>
        <dbReference type="ARBA" id="ARBA00023239"/>
    </source>
</evidence>
<proteinExistence type="inferred from homology"/>
<evidence type="ECO:0000256" key="6">
    <source>
        <dbReference type="ARBA" id="ARBA00022801"/>
    </source>
</evidence>
<dbReference type="PANTHER" id="PTHR42701:SF1">
    <property type="entry name" value="IMIDAZOLE GLYCEROL PHOSPHATE SYNTHASE SUBUNIT HISH"/>
    <property type="match status" value="1"/>
</dbReference>
<feature type="active site" description="Nucleophile" evidence="12 13">
    <location>
        <position position="77"/>
    </location>
</feature>
<evidence type="ECO:0000256" key="13">
    <source>
        <dbReference type="PIRSR" id="PIRSR000495-1"/>
    </source>
</evidence>
<dbReference type="GO" id="GO:0016829">
    <property type="term" value="F:lyase activity"/>
    <property type="evidence" value="ECO:0007669"/>
    <property type="project" value="UniProtKB-KW"/>
</dbReference>
<dbReference type="Gene3D" id="3.40.50.880">
    <property type="match status" value="1"/>
</dbReference>
<dbReference type="PROSITE" id="PS51273">
    <property type="entry name" value="GATASE_TYPE_1"/>
    <property type="match status" value="1"/>
</dbReference>
<evidence type="ECO:0000256" key="4">
    <source>
        <dbReference type="ARBA" id="ARBA00022490"/>
    </source>
</evidence>
<dbReference type="UniPathway" id="UPA00031">
    <property type="reaction ID" value="UER00010"/>
</dbReference>
<protein>
    <recommendedName>
        <fullName evidence="12">Imidazole glycerol phosphate synthase subunit HisH</fullName>
        <ecNumber evidence="12">4.3.2.10</ecNumber>
    </recommendedName>
    <alternativeName>
        <fullName evidence="12">IGP synthase glutaminase subunit</fullName>
        <ecNumber evidence="12">3.5.1.2</ecNumber>
    </alternativeName>
    <alternativeName>
        <fullName evidence="12">IGP synthase subunit HisH</fullName>
    </alternativeName>
    <alternativeName>
        <fullName evidence="12">ImGP synthase subunit HisH</fullName>
        <shortName evidence="12">IGPS subunit HisH</shortName>
    </alternativeName>
</protein>
<dbReference type="GO" id="GO:0000107">
    <property type="term" value="F:imidazoleglycerol-phosphate synthase activity"/>
    <property type="evidence" value="ECO:0007669"/>
    <property type="project" value="UniProtKB-UniRule"/>
</dbReference>
<dbReference type="PIRSF" id="PIRSF000495">
    <property type="entry name" value="Amidotransf_hisH"/>
    <property type="match status" value="1"/>
</dbReference>
<comment type="subunit">
    <text evidence="3 12">Heterodimer of HisH and HisF.</text>
</comment>
<dbReference type="AlphaFoldDB" id="A0A1N6X6P9"/>
<dbReference type="GO" id="GO:0000105">
    <property type="term" value="P:L-histidine biosynthetic process"/>
    <property type="evidence" value="ECO:0007669"/>
    <property type="project" value="UniProtKB-UniRule"/>
</dbReference>
<comment type="function">
    <text evidence="12">IGPS catalyzes the conversion of PRFAR and glutamine to IGP, AICAR and glutamate. The HisH subunit catalyzes the hydrolysis of glutamine to glutamate and ammonia as part of the synthesis of IGP and AICAR. The resulting ammonia molecule is channeled to the active site of HisF.</text>
</comment>
<dbReference type="PANTHER" id="PTHR42701">
    <property type="entry name" value="IMIDAZOLE GLYCEROL PHOSPHATE SYNTHASE SUBUNIT HISH"/>
    <property type="match status" value="1"/>
</dbReference>
<comment type="pathway">
    <text evidence="2 12">Amino-acid biosynthesis; L-histidine biosynthesis; L-histidine from 5-phospho-alpha-D-ribose 1-diphosphate: step 5/9.</text>
</comment>
<dbReference type="Pfam" id="PF00117">
    <property type="entry name" value="GATase"/>
    <property type="match status" value="1"/>
</dbReference>
<dbReference type="CDD" id="cd01748">
    <property type="entry name" value="GATase1_IGP_Synthase"/>
    <property type="match status" value="1"/>
</dbReference>
<dbReference type="GO" id="GO:0005737">
    <property type="term" value="C:cytoplasm"/>
    <property type="evidence" value="ECO:0007669"/>
    <property type="project" value="UniProtKB-SubCell"/>
</dbReference>
<dbReference type="EC" id="4.3.2.10" evidence="12"/>
<keyword evidence="8 12" id="KW-0368">Histidine biosynthesis</keyword>